<reference evidence="1 2" key="1">
    <citation type="submission" date="2017-09" db="EMBL/GenBank/DDBJ databases">
        <title>Depth-based differentiation of microbial function through sediment-hosted aquifers and enrichment of novel symbionts in the deep terrestrial subsurface.</title>
        <authorList>
            <person name="Probst A.J."/>
            <person name="Ladd B."/>
            <person name="Jarett J.K."/>
            <person name="Geller-Mcgrath D.E."/>
            <person name="Sieber C.M."/>
            <person name="Emerson J.B."/>
            <person name="Anantharaman K."/>
            <person name="Thomas B.C."/>
            <person name="Malmstrom R."/>
            <person name="Stieglmeier M."/>
            <person name="Klingl A."/>
            <person name="Woyke T."/>
            <person name="Ryan C.M."/>
            <person name="Banfield J.F."/>
        </authorList>
    </citation>
    <scope>NUCLEOTIDE SEQUENCE [LARGE SCALE GENOMIC DNA]</scope>
    <source>
        <strain evidence="1">CG17_big_fil_post_rev_8_21_14_2_50_48_46</strain>
    </source>
</reference>
<dbReference type="InterPro" id="IPR005077">
    <property type="entry name" value="Peptidase_C11"/>
</dbReference>
<evidence type="ECO:0000313" key="1">
    <source>
        <dbReference type="EMBL" id="PIW17569.1"/>
    </source>
</evidence>
<sequence>MNLIQTISCSLISTLLITGCANSPLSATNLKPLPAVFQAQSQSISQAGAYQNFKLQPLLPVGKEPRRAVKLTYMMADDEGHQSPWSQQMLEMMDDLPQNQVYNLVFRDGNQMGDSRLYYLQAADNAPKTVRAPQSVLAPGVGEVQSNNPAVFSEVLKWSLDHYPAQYKYLQIYTHGAGLMGIGTDKVQTTPQGQLLPASQQQKTLSPPQLNQAMRQALRGRKLDLVYFRACLMGNLEALYELEGTVNYALASEDVSYSVENSNLTMTRSFDEMAGQGIAPREIARQLSIQALAKNGGKAMGYTTLAAFDLNQMRELKTAVNQLALTLIAKMPALGSQIRAAYLSVPGFKENNEGYYLRDFYAFGSALLEQVNDAQIEAAVLNARRAQEKVTLHARDSFGAKANGLSILMPPGQTLTDEKYRSYLGKNYQGLRFGRESAWDEFLMSLSDFMRATPMPQFDQD</sequence>
<dbReference type="AlphaFoldDB" id="A0A2M7G6J9"/>
<dbReference type="Pfam" id="PF03415">
    <property type="entry name" value="Peptidase_C11"/>
    <property type="match status" value="1"/>
</dbReference>
<name>A0A2M7G6J9_9BACT</name>
<comment type="caution">
    <text evidence="1">The sequence shown here is derived from an EMBL/GenBank/DDBJ whole genome shotgun (WGS) entry which is preliminary data.</text>
</comment>
<dbReference type="Gene3D" id="3.40.50.11970">
    <property type="match status" value="1"/>
</dbReference>
<accession>A0A2M7G6J9</accession>
<evidence type="ECO:0008006" key="3">
    <source>
        <dbReference type="Google" id="ProtNLM"/>
    </source>
</evidence>
<dbReference type="Proteomes" id="UP000231019">
    <property type="component" value="Unassembled WGS sequence"/>
</dbReference>
<dbReference type="PANTHER" id="PTHR37835:SF1">
    <property type="entry name" value="ALPHA-CLOSTRIPAIN"/>
    <property type="match status" value="1"/>
</dbReference>
<dbReference type="PANTHER" id="PTHR37835">
    <property type="entry name" value="ALPHA-CLOSTRIPAIN"/>
    <property type="match status" value="1"/>
</dbReference>
<gene>
    <name evidence="1" type="ORF">COW36_08725</name>
</gene>
<proteinExistence type="predicted"/>
<dbReference type="EMBL" id="PFFQ01000023">
    <property type="protein sequence ID" value="PIW17569.1"/>
    <property type="molecule type" value="Genomic_DNA"/>
</dbReference>
<evidence type="ECO:0000313" key="2">
    <source>
        <dbReference type="Proteomes" id="UP000231019"/>
    </source>
</evidence>
<protein>
    <recommendedName>
        <fullName evidence="3">Peptidase C11</fullName>
    </recommendedName>
</protein>
<organism evidence="1 2">
    <name type="scientific">bacterium (Candidatus Blackallbacteria) CG17_big_fil_post_rev_8_21_14_2_50_48_46</name>
    <dbReference type="NCBI Taxonomy" id="2014261"/>
    <lineage>
        <taxon>Bacteria</taxon>
        <taxon>Candidatus Blackallbacteria</taxon>
    </lineage>
</organism>